<evidence type="ECO:0000313" key="2">
    <source>
        <dbReference type="EMBL" id="MFA0812856.1"/>
    </source>
</evidence>
<sequence length="291" mass="33322">MSKSHDHFLPHDWHLWSQSKPVVIKPLTGGQTNQTFLIQSGTEQLVLRINSQVSKALDLNRGAETHALINANHAGLCAPLVYADPTHRYQVTRFISGHPWKKNAAGSLEQLARLLSSIHRLPSIDTYLDVPHKINSYWASIDKQASFYSCLEQIQQKIPSQITSAKQLGDDPTLCHNDLSAGNLIIGRTGQLYAIDWEYAAMGDRFYDLAVIVEEHNLDRLQQQSLLEYYLGHSLDEDHWQRLYLWRTVYKYLCLLWYAVQWSTGPSKSKLFAEKIDSYSQDLLRSASFKH</sequence>
<dbReference type="InterPro" id="IPR011009">
    <property type="entry name" value="Kinase-like_dom_sf"/>
</dbReference>
<comment type="caution">
    <text evidence="2">The sequence shown here is derived from an EMBL/GenBank/DDBJ whole genome shotgun (WGS) entry which is preliminary data.</text>
</comment>
<dbReference type="SUPFAM" id="SSF56112">
    <property type="entry name" value="Protein kinase-like (PK-like)"/>
    <property type="match status" value="1"/>
</dbReference>
<feature type="domain" description="Aminoglycoside phosphotransferase" evidence="1">
    <location>
        <begin position="24"/>
        <end position="246"/>
    </location>
</feature>
<dbReference type="Proteomes" id="UP001569428">
    <property type="component" value="Unassembled WGS sequence"/>
</dbReference>
<dbReference type="CDD" id="cd05151">
    <property type="entry name" value="ChoK-like"/>
    <property type="match status" value="1"/>
</dbReference>
<organism evidence="2 3">
    <name type="scientific">Microbulbifer epialgicus</name>
    <dbReference type="NCBI Taxonomy" id="393907"/>
    <lineage>
        <taxon>Bacteria</taxon>
        <taxon>Pseudomonadati</taxon>
        <taxon>Pseudomonadota</taxon>
        <taxon>Gammaproteobacteria</taxon>
        <taxon>Cellvibrionales</taxon>
        <taxon>Microbulbiferaceae</taxon>
        <taxon>Microbulbifer</taxon>
    </lineage>
</organism>
<dbReference type="Gene3D" id="3.30.200.20">
    <property type="entry name" value="Phosphorylase Kinase, domain 1"/>
    <property type="match status" value="1"/>
</dbReference>
<evidence type="ECO:0000259" key="1">
    <source>
        <dbReference type="Pfam" id="PF01636"/>
    </source>
</evidence>
<proteinExistence type="predicted"/>
<reference evidence="2 3" key="1">
    <citation type="submission" date="2024-08" db="EMBL/GenBank/DDBJ databases">
        <authorList>
            <person name="Ishaq N."/>
        </authorList>
    </citation>
    <scope>NUCLEOTIDE SEQUENCE [LARGE SCALE GENOMIC DNA]</scope>
    <source>
        <strain evidence="2 3">DSM 18651</strain>
    </source>
</reference>
<dbReference type="Gene3D" id="3.90.1200.10">
    <property type="match status" value="1"/>
</dbReference>
<accession>A0ABV4P411</accession>
<evidence type="ECO:0000313" key="3">
    <source>
        <dbReference type="Proteomes" id="UP001569428"/>
    </source>
</evidence>
<dbReference type="PANTHER" id="PTHR40086">
    <property type="entry name" value="PHOSPHOTRANSFERASE YTMP-RELATED"/>
    <property type="match status" value="1"/>
</dbReference>
<dbReference type="EMBL" id="JBGMEK010000058">
    <property type="protein sequence ID" value="MFA0812856.1"/>
    <property type="molecule type" value="Genomic_DNA"/>
</dbReference>
<dbReference type="PANTHER" id="PTHR40086:SF1">
    <property type="entry name" value="CELL CYCLE REGULATOR CCRZ"/>
    <property type="match status" value="1"/>
</dbReference>
<name>A0ABV4P411_9GAMM</name>
<keyword evidence="3" id="KW-1185">Reference proteome</keyword>
<protein>
    <submittedName>
        <fullName evidence="2">Phosphotransferase</fullName>
    </submittedName>
</protein>
<dbReference type="RefSeq" id="WP_371840589.1">
    <property type="nucleotide sequence ID" value="NZ_JBGMEK010000058.1"/>
</dbReference>
<gene>
    <name evidence="2" type="ORF">ACCI49_18255</name>
</gene>
<dbReference type="InterPro" id="IPR052077">
    <property type="entry name" value="CcrZ_PhaseVar_Mediator"/>
</dbReference>
<dbReference type="Pfam" id="PF01636">
    <property type="entry name" value="APH"/>
    <property type="match status" value="1"/>
</dbReference>
<dbReference type="InterPro" id="IPR002575">
    <property type="entry name" value="Aminoglycoside_PTrfase"/>
</dbReference>